<gene>
    <name evidence="1" type="ORF">Ana3638_17265</name>
</gene>
<dbReference type="RefSeq" id="WP_161839143.1">
    <property type="nucleotide sequence ID" value="NZ_CP048000.1"/>
</dbReference>
<dbReference type="InterPro" id="IPR023214">
    <property type="entry name" value="HAD_sf"/>
</dbReference>
<dbReference type="EMBL" id="CP048000">
    <property type="protein sequence ID" value="QHQ62319.1"/>
    <property type="molecule type" value="Genomic_DNA"/>
</dbReference>
<accession>A0A6P1TQ27</accession>
<dbReference type="InterPro" id="IPR023198">
    <property type="entry name" value="PGP-like_dom2"/>
</dbReference>
<dbReference type="Pfam" id="PF13419">
    <property type="entry name" value="HAD_2"/>
    <property type="match status" value="1"/>
</dbReference>
<organism evidence="1 2">
    <name type="scientific">Anaerocolumna sedimenticola</name>
    <dbReference type="NCBI Taxonomy" id="2696063"/>
    <lineage>
        <taxon>Bacteria</taxon>
        <taxon>Bacillati</taxon>
        <taxon>Bacillota</taxon>
        <taxon>Clostridia</taxon>
        <taxon>Lachnospirales</taxon>
        <taxon>Lachnospiraceae</taxon>
        <taxon>Anaerocolumna</taxon>
    </lineage>
</organism>
<dbReference type="CDD" id="cd07505">
    <property type="entry name" value="HAD_BPGM-like"/>
    <property type="match status" value="1"/>
</dbReference>
<dbReference type="InterPro" id="IPR006439">
    <property type="entry name" value="HAD-SF_hydro_IA"/>
</dbReference>
<dbReference type="SFLD" id="SFLDS00003">
    <property type="entry name" value="Haloacid_Dehalogenase"/>
    <property type="match status" value="1"/>
</dbReference>
<proteinExistence type="predicted"/>
<evidence type="ECO:0000313" key="2">
    <source>
        <dbReference type="Proteomes" id="UP000464314"/>
    </source>
</evidence>
<keyword evidence="2" id="KW-1185">Reference proteome</keyword>
<name>A0A6P1TQ27_9FIRM</name>
<dbReference type="PANTHER" id="PTHR18901:SF38">
    <property type="entry name" value="PSEUDOURIDINE-5'-PHOSPHATASE"/>
    <property type="match status" value="1"/>
</dbReference>
<dbReference type="AlphaFoldDB" id="A0A6P1TQ27"/>
<dbReference type="SUPFAM" id="SSF56784">
    <property type="entry name" value="HAD-like"/>
    <property type="match status" value="1"/>
</dbReference>
<keyword evidence="1" id="KW-0378">Hydrolase</keyword>
<protein>
    <submittedName>
        <fullName evidence="1">HAD-IA family hydrolase</fullName>
    </submittedName>
</protein>
<dbReference type="InterPro" id="IPR041492">
    <property type="entry name" value="HAD_2"/>
</dbReference>
<reference evidence="1 2" key="1">
    <citation type="submission" date="2020-01" db="EMBL/GenBank/DDBJ databases">
        <title>Genome analysis of Anaerocolumna sp. CBA3638.</title>
        <authorList>
            <person name="Kim J."/>
            <person name="Roh S.W."/>
        </authorList>
    </citation>
    <scope>NUCLEOTIDE SEQUENCE [LARGE SCALE GENOMIC DNA]</scope>
    <source>
        <strain evidence="1 2">CBA3638</strain>
    </source>
</reference>
<evidence type="ECO:0000313" key="1">
    <source>
        <dbReference type="EMBL" id="QHQ62319.1"/>
    </source>
</evidence>
<dbReference type="Proteomes" id="UP000464314">
    <property type="component" value="Chromosome"/>
</dbReference>
<dbReference type="Gene3D" id="1.10.150.240">
    <property type="entry name" value="Putative phosphatase, domain 2"/>
    <property type="match status" value="1"/>
</dbReference>
<dbReference type="KEGG" id="anr:Ana3638_17265"/>
<dbReference type="PANTHER" id="PTHR18901">
    <property type="entry name" value="2-DEOXYGLUCOSE-6-PHOSPHATE PHOSPHATASE 2"/>
    <property type="match status" value="1"/>
</dbReference>
<sequence length="221" mass="25144">MITGAIFDLDGTILDSMSIWDKAGEMYLNSLGITAEPNLSKVMYSMSMKEGSEYLKNRYKLDLTYDAILDGINRTIEHFYYFQVLLKDGVTQFLDVLKKTGIKITLATSSDRKIIEKALIRLEVIYYFDRIFTCTEVGVSKEKPDIYLKAAEYMKTDIKSTWVFEDALYAIKTAKNAGFKTAGVFDDSSIADQNEIKSLSDIYLENLDNIALFLERADKTV</sequence>
<dbReference type="Gene3D" id="3.40.50.1000">
    <property type="entry name" value="HAD superfamily/HAD-like"/>
    <property type="match status" value="1"/>
</dbReference>
<dbReference type="NCBIfam" id="TIGR01509">
    <property type="entry name" value="HAD-SF-IA-v3"/>
    <property type="match status" value="1"/>
</dbReference>
<dbReference type="GO" id="GO:0016791">
    <property type="term" value="F:phosphatase activity"/>
    <property type="evidence" value="ECO:0007669"/>
    <property type="project" value="TreeGrafter"/>
</dbReference>
<dbReference type="SFLD" id="SFLDG01129">
    <property type="entry name" value="C1.5:_HAD__Beta-PGM__Phosphata"/>
    <property type="match status" value="1"/>
</dbReference>
<dbReference type="InterPro" id="IPR036412">
    <property type="entry name" value="HAD-like_sf"/>
</dbReference>